<gene>
    <name evidence="1" type="ORF">AOCH_004529</name>
</gene>
<dbReference type="Proteomes" id="UP000034947">
    <property type="component" value="Unassembled WGS sequence"/>
</dbReference>
<organism evidence="1 2">
    <name type="scientific">Aspergillus ochraceoroseus</name>
    <dbReference type="NCBI Taxonomy" id="138278"/>
    <lineage>
        <taxon>Eukaryota</taxon>
        <taxon>Fungi</taxon>
        <taxon>Dikarya</taxon>
        <taxon>Ascomycota</taxon>
        <taxon>Pezizomycotina</taxon>
        <taxon>Eurotiomycetes</taxon>
        <taxon>Eurotiomycetidae</taxon>
        <taxon>Eurotiales</taxon>
        <taxon>Aspergillaceae</taxon>
        <taxon>Aspergillus</taxon>
        <taxon>Aspergillus subgen. Nidulantes</taxon>
    </lineage>
</organism>
<dbReference type="AlphaFoldDB" id="A0A0F8VHC6"/>
<name>A0A0F8VHC6_9EURO</name>
<keyword evidence="2" id="KW-1185">Reference proteome</keyword>
<evidence type="ECO:0008006" key="3">
    <source>
        <dbReference type="Google" id="ProtNLM"/>
    </source>
</evidence>
<protein>
    <recommendedName>
        <fullName evidence="3">Fe2OG dioxygenase domain-containing protein</fullName>
    </recommendedName>
</protein>
<dbReference type="VEuPathDB" id="FungiDB:P175DRAFT_0539085"/>
<proteinExistence type="predicted"/>
<dbReference type="PANTHER" id="PTHR41677">
    <property type="entry name" value="YALI0B19030P"/>
    <property type="match status" value="1"/>
</dbReference>
<comment type="caution">
    <text evidence="1">The sequence shown here is derived from an EMBL/GenBank/DDBJ whole genome shotgun (WGS) entry which is preliminary data.</text>
</comment>
<accession>A0A0F8VHC6</accession>
<evidence type="ECO:0000313" key="1">
    <source>
        <dbReference type="EMBL" id="KKK22546.1"/>
    </source>
</evidence>
<dbReference type="PANTHER" id="PTHR41677:SF1">
    <property type="entry name" value="FE2OG DIOXYGENASE DOMAIN-CONTAINING PROTEIN"/>
    <property type="match status" value="1"/>
</dbReference>
<dbReference type="EMBL" id="JYKN01000903">
    <property type="protein sequence ID" value="KKK22546.1"/>
    <property type="molecule type" value="Genomic_DNA"/>
</dbReference>
<dbReference type="OrthoDB" id="10256055at2759"/>
<evidence type="ECO:0000313" key="2">
    <source>
        <dbReference type="Proteomes" id="UP000034947"/>
    </source>
</evidence>
<reference evidence="1 2" key="1">
    <citation type="submission" date="2015-02" db="EMBL/GenBank/DDBJ databases">
        <title>Draft Genome Sequences of Two Closely-Related Aflatoxigenic Aspergillus Species Obtained from the Cote d'Ivoire.</title>
        <authorList>
            <person name="Moore G.G."/>
            <person name="Beltz S.B."/>
            <person name="Mack B.M."/>
        </authorList>
    </citation>
    <scope>NUCLEOTIDE SEQUENCE [LARGE SCALE GENOMIC DNA]</scope>
    <source>
        <strain evidence="1 2">SRRC1432</strain>
    </source>
</reference>
<sequence length="406" mass="45473">MATVETLTVTPISDTMAHLDAAGSLEQLPNSSTASEKVSFEPSKHLAYTPPSKVHTMEELGYPGSRGVSPIGVSEPFPLFSTEAIQQMRKEVLSDKSSPNINTQVNLLSASSGDTQKSAFSLCSSFGIELTVWNRYAPFVYDAWKNPETLAIISKIAGVDLVPAMDLEIGHINISMHTEEEKNKALKAVMEKANREADEGVSGCPWEDDHPIVDWHTDSYPFVCVTMLSDCKGMIGGETALRKGNGEVVKVRGPQMSIQGSAVILQGRYIEHQALRALGTTERISMVTSFRPRASLIKDDTVLTTVRPISDLGELYLQFAEYRFDMLQDRFRDANKLMRDQQRARRPFDTLRLKQFIREQIEFLEHMEREIVEDEKVIKGVIDDSHLISEDLKLQRSKKRRVVVVA</sequence>